<dbReference type="Proteomes" id="UP000266841">
    <property type="component" value="Unassembled WGS sequence"/>
</dbReference>
<dbReference type="AlphaFoldDB" id="K0TPC0"/>
<reference evidence="1 2" key="1">
    <citation type="journal article" date="2012" name="Genome Biol.">
        <title>Genome and low-iron response of an oceanic diatom adapted to chronic iron limitation.</title>
        <authorList>
            <person name="Lommer M."/>
            <person name="Specht M."/>
            <person name="Roy A.S."/>
            <person name="Kraemer L."/>
            <person name="Andreson R."/>
            <person name="Gutowska M.A."/>
            <person name="Wolf J."/>
            <person name="Bergner S.V."/>
            <person name="Schilhabel M.B."/>
            <person name="Klostermeier U.C."/>
            <person name="Beiko R.G."/>
            <person name="Rosenstiel P."/>
            <person name="Hippler M."/>
            <person name="Laroche J."/>
        </authorList>
    </citation>
    <scope>NUCLEOTIDE SEQUENCE [LARGE SCALE GENOMIC DNA]</scope>
    <source>
        <strain evidence="1 2">CCMP1005</strain>
    </source>
</reference>
<evidence type="ECO:0000313" key="1">
    <source>
        <dbReference type="EMBL" id="EJK77801.1"/>
    </source>
</evidence>
<gene>
    <name evidence="1" type="ORF">THAOC_00343</name>
</gene>
<dbReference type="EMBL" id="AGNL01000395">
    <property type="protein sequence ID" value="EJK77801.1"/>
    <property type="molecule type" value="Genomic_DNA"/>
</dbReference>
<sequence length="125" mass="13704">MTDGHFGELLPCSAMQILHTGAREALGNEFYDVTTVTTRQPAARLGTPLPRHGQVGVRAKYLECADHGTNRYLKVNFGDAAIVEPIILPLNCGIVDKNVTNESQQQVRRQRSLALLSPDTGKAQY</sequence>
<evidence type="ECO:0000313" key="2">
    <source>
        <dbReference type="Proteomes" id="UP000266841"/>
    </source>
</evidence>
<keyword evidence="2" id="KW-1185">Reference proteome</keyword>
<name>K0TPC0_THAOC</name>
<organism evidence="1 2">
    <name type="scientific">Thalassiosira oceanica</name>
    <name type="common">Marine diatom</name>
    <dbReference type="NCBI Taxonomy" id="159749"/>
    <lineage>
        <taxon>Eukaryota</taxon>
        <taxon>Sar</taxon>
        <taxon>Stramenopiles</taxon>
        <taxon>Ochrophyta</taxon>
        <taxon>Bacillariophyta</taxon>
        <taxon>Coscinodiscophyceae</taxon>
        <taxon>Thalassiosirophycidae</taxon>
        <taxon>Thalassiosirales</taxon>
        <taxon>Thalassiosiraceae</taxon>
        <taxon>Thalassiosira</taxon>
    </lineage>
</organism>
<protein>
    <submittedName>
        <fullName evidence="1">Uncharacterized protein</fullName>
    </submittedName>
</protein>
<proteinExistence type="predicted"/>
<accession>K0TPC0</accession>
<comment type="caution">
    <text evidence="1">The sequence shown here is derived from an EMBL/GenBank/DDBJ whole genome shotgun (WGS) entry which is preliminary data.</text>
</comment>